<evidence type="ECO:0000313" key="2">
    <source>
        <dbReference type="EMBL" id="KYP70328.1"/>
    </source>
</evidence>
<keyword evidence="3" id="KW-1185">Reference proteome</keyword>
<accession>A0A151TTL2</accession>
<dbReference type="InterPro" id="IPR057136">
    <property type="entry name" value="At2g35280_TPR_dom"/>
</dbReference>
<evidence type="ECO:0000313" key="3">
    <source>
        <dbReference type="Proteomes" id="UP000075243"/>
    </source>
</evidence>
<reference evidence="2 3" key="1">
    <citation type="journal article" date="2012" name="Nat. Biotechnol.">
        <title>Draft genome sequence of pigeonpea (Cajanus cajan), an orphan legume crop of resource-poor farmers.</title>
        <authorList>
            <person name="Varshney R.K."/>
            <person name="Chen W."/>
            <person name="Li Y."/>
            <person name="Bharti A.K."/>
            <person name="Saxena R.K."/>
            <person name="Schlueter J.A."/>
            <person name="Donoghue M.T."/>
            <person name="Azam S."/>
            <person name="Fan G."/>
            <person name="Whaley A.M."/>
            <person name="Farmer A.D."/>
            <person name="Sheridan J."/>
            <person name="Iwata A."/>
            <person name="Tuteja R."/>
            <person name="Penmetsa R.V."/>
            <person name="Wu W."/>
            <person name="Upadhyaya H.D."/>
            <person name="Yang S.P."/>
            <person name="Shah T."/>
            <person name="Saxena K.B."/>
            <person name="Michael T."/>
            <person name="McCombie W.R."/>
            <person name="Yang B."/>
            <person name="Zhang G."/>
            <person name="Yang H."/>
            <person name="Wang J."/>
            <person name="Spillane C."/>
            <person name="Cook D.R."/>
            <person name="May G.D."/>
            <person name="Xu X."/>
            <person name="Jackson S.A."/>
        </authorList>
    </citation>
    <scope>NUCLEOTIDE SEQUENCE [LARGE SCALE GENOMIC DNA]</scope>
    <source>
        <strain evidence="3">cv. Asha</strain>
    </source>
</reference>
<name>A0A151TTL2_CAJCA</name>
<gene>
    <name evidence="2" type="ORF">KK1_009541</name>
</gene>
<feature type="domain" description="At2g35280-like TPR" evidence="1">
    <location>
        <begin position="44"/>
        <end position="146"/>
    </location>
</feature>
<evidence type="ECO:0000259" key="1">
    <source>
        <dbReference type="Pfam" id="PF23310"/>
    </source>
</evidence>
<sequence>MLVEVVARVASDSVDDLRSIKKCCKDFLDASEDKHVWQQVSLDKFSLVQWLPNHKALSFLQRCKESGNTEILYREALREFFSYPNGNISALKMVAKEDHMEAKYVYGMILLCSHDDNLRKEGLEYMRFLRKSKCIIKCRNNVKKFANDLVWKGKEMLVHNEIPLCGCKNTCKGWRLKKGVWLFLDDDEDDISLCENCRWDHEVNFFYRLFNVC</sequence>
<dbReference type="STRING" id="3821.A0A151TTL2"/>
<dbReference type="AlphaFoldDB" id="A0A151TTL2"/>
<dbReference type="OMA" id="ASKENYM"/>
<dbReference type="PANTHER" id="PTHR33784:SF10">
    <property type="entry name" value="F-BOX PROTEIN"/>
    <property type="match status" value="1"/>
</dbReference>
<dbReference type="Proteomes" id="UP000075243">
    <property type="component" value="Chromosome 3"/>
</dbReference>
<protein>
    <submittedName>
        <fullName evidence="2">F-box protein At1g67623 family</fullName>
    </submittedName>
</protein>
<proteinExistence type="predicted"/>
<dbReference type="EMBL" id="CM003605">
    <property type="protein sequence ID" value="KYP70328.1"/>
    <property type="molecule type" value="Genomic_DNA"/>
</dbReference>
<dbReference type="Gramene" id="C.cajan_09280.t">
    <property type="protein sequence ID" value="C.cajan_09280.t.cds1"/>
    <property type="gene ID" value="C.cajan_09280"/>
</dbReference>
<dbReference type="Pfam" id="PF23310">
    <property type="entry name" value="TPR_27"/>
    <property type="match status" value="1"/>
</dbReference>
<dbReference type="InterPro" id="IPR040338">
    <property type="entry name" value="At1g67623-like"/>
</dbReference>
<organism evidence="2 3">
    <name type="scientific">Cajanus cajan</name>
    <name type="common">Pigeon pea</name>
    <name type="synonym">Cajanus indicus</name>
    <dbReference type="NCBI Taxonomy" id="3821"/>
    <lineage>
        <taxon>Eukaryota</taxon>
        <taxon>Viridiplantae</taxon>
        <taxon>Streptophyta</taxon>
        <taxon>Embryophyta</taxon>
        <taxon>Tracheophyta</taxon>
        <taxon>Spermatophyta</taxon>
        <taxon>Magnoliopsida</taxon>
        <taxon>eudicotyledons</taxon>
        <taxon>Gunneridae</taxon>
        <taxon>Pentapetalae</taxon>
        <taxon>rosids</taxon>
        <taxon>fabids</taxon>
        <taxon>Fabales</taxon>
        <taxon>Fabaceae</taxon>
        <taxon>Papilionoideae</taxon>
        <taxon>50 kb inversion clade</taxon>
        <taxon>NPAAA clade</taxon>
        <taxon>indigoferoid/millettioid clade</taxon>
        <taxon>Phaseoleae</taxon>
        <taxon>Cajanus</taxon>
    </lineage>
</organism>
<dbReference type="PANTHER" id="PTHR33784">
    <property type="entry name" value="OS05G0482100 PROTEIN"/>
    <property type="match status" value="1"/>
</dbReference>